<evidence type="ECO:0000313" key="3">
    <source>
        <dbReference type="Proteomes" id="UP001314205"/>
    </source>
</evidence>
<evidence type="ECO:0000313" key="2">
    <source>
        <dbReference type="EMBL" id="CAK1585952.1"/>
    </source>
</evidence>
<dbReference type="Proteomes" id="UP001314205">
    <property type="component" value="Unassembled WGS sequence"/>
</dbReference>
<feature type="region of interest" description="Disordered" evidence="1">
    <location>
        <begin position="1"/>
        <end position="29"/>
    </location>
</feature>
<dbReference type="EMBL" id="CAVLGL010000080">
    <property type="protein sequence ID" value="CAK1585952.1"/>
    <property type="molecule type" value="Genomic_DNA"/>
</dbReference>
<comment type="caution">
    <text evidence="2">The sequence shown here is derived from an EMBL/GenBank/DDBJ whole genome shotgun (WGS) entry which is preliminary data.</text>
</comment>
<keyword evidence="3" id="KW-1185">Reference proteome</keyword>
<sequence>MIFSNVNSKACHAKRGDRRSGARQCEEQDEVMAAESSIRVRRAAIPAAGVRRVTETSGRVTKIVRNNKRKTDHGVRSEEEMRNTITAVLEDKMKIASSKNMFSQVKYARKKGENLSKEY</sequence>
<proteinExistence type="predicted"/>
<name>A0AAV1KVQ6_9NEOP</name>
<organism evidence="2 3">
    <name type="scientific">Parnassius mnemosyne</name>
    <name type="common">clouded apollo</name>
    <dbReference type="NCBI Taxonomy" id="213953"/>
    <lineage>
        <taxon>Eukaryota</taxon>
        <taxon>Metazoa</taxon>
        <taxon>Ecdysozoa</taxon>
        <taxon>Arthropoda</taxon>
        <taxon>Hexapoda</taxon>
        <taxon>Insecta</taxon>
        <taxon>Pterygota</taxon>
        <taxon>Neoptera</taxon>
        <taxon>Endopterygota</taxon>
        <taxon>Lepidoptera</taxon>
        <taxon>Glossata</taxon>
        <taxon>Ditrysia</taxon>
        <taxon>Papilionoidea</taxon>
        <taxon>Papilionidae</taxon>
        <taxon>Parnassiinae</taxon>
        <taxon>Parnassini</taxon>
        <taxon>Parnassius</taxon>
        <taxon>Driopa</taxon>
    </lineage>
</organism>
<reference evidence="2 3" key="1">
    <citation type="submission" date="2023-11" db="EMBL/GenBank/DDBJ databases">
        <authorList>
            <person name="Hedman E."/>
            <person name="Englund M."/>
            <person name="Stromberg M."/>
            <person name="Nyberg Akerstrom W."/>
            <person name="Nylinder S."/>
            <person name="Jareborg N."/>
            <person name="Kallberg Y."/>
            <person name="Kronander E."/>
        </authorList>
    </citation>
    <scope>NUCLEOTIDE SEQUENCE [LARGE SCALE GENOMIC DNA]</scope>
</reference>
<gene>
    <name evidence="2" type="ORF">PARMNEM_LOCUS6970</name>
</gene>
<accession>A0AAV1KVQ6</accession>
<dbReference type="AlphaFoldDB" id="A0AAV1KVQ6"/>
<evidence type="ECO:0000256" key="1">
    <source>
        <dbReference type="SAM" id="MobiDB-lite"/>
    </source>
</evidence>
<protein>
    <submittedName>
        <fullName evidence="2">Uncharacterized protein</fullName>
    </submittedName>
</protein>